<keyword evidence="7" id="KW-0677">Repeat</keyword>
<dbReference type="Gene3D" id="3.90.1750.10">
    <property type="entry name" value="Hect, E3 ligase catalytic domains"/>
    <property type="match status" value="2"/>
</dbReference>
<dbReference type="PROSITE" id="PS50020">
    <property type="entry name" value="WW_DOMAIN_2"/>
    <property type="match status" value="3"/>
</dbReference>
<evidence type="ECO:0000256" key="2">
    <source>
        <dbReference type="ARBA" id="ARBA00004123"/>
    </source>
</evidence>
<dbReference type="InterPro" id="IPR001202">
    <property type="entry name" value="WW_dom"/>
</dbReference>
<dbReference type="InterPro" id="IPR035892">
    <property type="entry name" value="C2_domain_sf"/>
</dbReference>
<dbReference type="PIRSF" id="PIRSF001569">
    <property type="entry name" value="E3_ub_ligase_SMURF1"/>
    <property type="match status" value="1"/>
</dbReference>
<feature type="signal peptide" evidence="16">
    <location>
        <begin position="1"/>
        <end position="25"/>
    </location>
</feature>
<feature type="chain" id="PRO_5033056814" description="E3 ubiquitin-protein ligase SMURF2" evidence="16">
    <location>
        <begin position="26"/>
        <end position="708"/>
    </location>
</feature>
<evidence type="ECO:0000256" key="8">
    <source>
        <dbReference type="ARBA" id="ARBA00022786"/>
    </source>
</evidence>
<dbReference type="InterPro" id="IPR036020">
    <property type="entry name" value="WW_dom_sf"/>
</dbReference>
<comment type="catalytic activity">
    <reaction evidence="1">
        <text>S-ubiquitinyl-[E2 ubiquitin-conjugating enzyme]-L-cysteine + [acceptor protein]-L-lysine = [E2 ubiquitin-conjugating enzyme]-L-cysteine + N(6)-ubiquitinyl-[acceptor protein]-L-lysine.</text>
        <dbReference type="EC" id="2.3.2.26"/>
    </reaction>
</comment>
<dbReference type="CDD" id="cd00201">
    <property type="entry name" value="WW"/>
    <property type="match status" value="3"/>
</dbReference>
<feature type="active site" description="Glycyl thioester intermediate" evidence="14 15">
    <location>
        <position position="676"/>
    </location>
</feature>
<dbReference type="InterPro" id="IPR050409">
    <property type="entry name" value="E3_ubiq-protein_ligase"/>
</dbReference>
<evidence type="ECO:0000256" key="4">
    <source>
        <dbReference type="ARBA" id="ARBA00004906"/>
    </source>
</evidence>
<dbReference type="GO" id="GO:0016567">
    <property type="term" value="P:protein ubiquitination"/>
    <property type="evidence" value="ECO:0007669"/>
    <property type="project" value="UniProtKB-UniPathway"/>
</dbReference>
<dbReference type="CDD" id="cd00078">
    <property type="entry name" value="HECTc"/>
    <property type="match status" value="1"/>
</dbReference>
<dbReference type="GeneTree" id="ENSGT00940000155563"/>
<dbReference type="Proteomes" id="UP000016665">
    <property type="component" value="Chromosome 18"/>
</dbReference>
<evidence type="ECO:0000256" key="15">
    <source>
        <dbReference type="PROSITE-ProRule" id="PRU00104"/>
    </source>
</evidence>
<evidence type="ECO:0000256" key="7">
    <source>
        <dbReference type="ARBA" id="ARBA00022737"/>
    </source>
</evidence>
<dbReference type="FunFam" id="3.30.2410.10:FF:000014">
    <property type="entry name" value="E3 ubiquitin-protein ligase SMURF1"/>
    <property type="match status" value="1"/>
</dbReference>
<dbReference type="Pfam" id="PF00632">
    <property type="entry name" value="HECT"/>
    <property type="match status" value="1"/>
</dbReference>
<keyword evidence="6" id="KW-0808">Transferase</keyword>
<keyword evidence="8 15" id="KW-0833">Ubl conjugation pathway</keyword>
<evidence type="ECO:0000256" key="12">
    <source>
        <dbReference type="ARBA" id="ARBA00082689"/>
    </source>
</evidence>
<dbReference type="GO" id="GO:0043161">
    <property type="term" value="P:proteasome-mediated ubiquitin-dependent protein catabolic process"/>
    <property type="evidence" value="ECO:0007669"/>
    <property type="project" value="TreeGrafter"/>
</dbReference>
<dbReference type="PROSITE" id="PS50237">
    <property type="entry name" value="HECT"/>
    <property type="match status" value="1"/>
</dbReference>
<feature type="domain" description="WW" evidence="17">
    <location>
        <begin position="278"/>
        <end position="311"/>
    </location>
</feature>
<evidence type="ECO:0000313" key="19">
    <source>
        <dbReference type="Ensembl" id="ENSFALP00000026916.1"/>
    </source>
</evidence>
<dbReference type="GO" id="GO:0030512">
    <property type="term" value="P:negative regulation of transforming growth factor beta receptor signaling pathway"/>
    <property type="evidence" value="ECO:0007669"/>
    <property type="project" value="Ensembl"/>
</dbReference>
<evidence type="ECO:0000256" key="3">
    <source>
        <dbReference type="ARBA" id="ARBA00004285"/>
    </source>
</evidence>
<dbReference type="FunFam" id="2.20.70.10:FF:000026">
    <property type="entry name" value="E3 ubiquitin-protein ligase"/>
    <property type="match status" value="1"/>
</dbReference>
<dbReference type="SUPFAM" id="SSF56204">
    <property type="entry name" value="Hect, E3 ligase catalytic domain"/>
    <property type="match status" value="1"/>
</dbReference>
<feature type="domain" description="WW" evidence="17">
    <location>
        <begin position="139"/>
        <end position="172"/>
    </location>
</feature>
<dbReference type="Ensembl" id="ENSFALT00000028422.1">
    <property type="protein sequence ID" value="ENSFALP00000026916.1"/>
    <property type="gene ID" value="ENSFALG00000002335.2"/>
</dbReference>
<dbReference type="SUPFAM" id="SSF51045">
    <property type="entry name" value="WW domain"/>
    <property type="match status" value="3"/>
</dbReference>
<evidence type="ECO:0000256" key="1">
    <source>
        <dbReference type="ARBA" id="ARBA00000885"/>
    </source>
</evidence>
<dbReference type="InterPro" id="IPR000569">
    <property type="entry name" value="HECT_dom"/>
</dbReference>
<dbReference type="EC" id="2.3.2.26" evidence="5"/>
<dbReference type="Pfam" id="PF00397">
    <property type="entry name" value="WW"/>
    <property type="match status" value="3"/>
</dbReference>
<dbReference type="GO" id="GO:0016607">
    <property type="term" value="C:nuclear speck"/>
    <property type="evidence" value="ECO:0007669"/>
    <property type="project" value="Ensembl"/>
</dbReference>
<evidence type="ECO:0000256" key="10">
    <source>
        <dbReference type="ARBA" id="ARBA00068652"/>
    </source>
</evidence>
<dbReference type="Gene3D" id="3.30.2410.10">
    <property type="entry name" value="Hect, E3 ligase catalytic domain"/>
    <property type="match status" value="1"/>
</dbReference>
<evidence type="ECO:0000256" key="6">
    <source>
        <dbReference type="ARBA" id="ARBA00022679"/>
    </source>
</evidence>
<dbReference type="Gene3D" id="2.20.70.10">
    <property type="match status" value="3"/>
</dbReference>
<evidence type="ECO:0000256" key="11">
    <source>
        <dbReference type="ARBA" id="ARBA00079483"/>
    </source>
</evidence>
<dbReference type="InterPro" id="IPR035983">
    <property type="entry name" value="Hect_E3_ubiquitin_ligase"/>
</dbReference>
<evidence type="ECO:0000256" key="14">
    <source>
        <dbReference type="PIRSR" id="PIRSR001569-1"/>
    </source>
</evidence>
<dbReference type="SMART" id="SM00456">
    <property type="entry name" value="WW"/>
    <property type="match status" value="3"/>
</dbReference>
<evidence type="ECO:0000256" key="9">
    <source>
        <dbReference type="ARBA" id="ARBA00023242"/>
    </source>
</evidence>
<evidence type="ECO:0000256" key="13">
    <source>
        <dbReference type="ARBA" id="ARBA00082738"/>
    </source>
</evidence>
<reference evidence="19" key="2">
    <citation type="submission" date="2025-08" db="UniProtKB">
        <authorList>
            <consortium name="Ensembl"/>
        </authorList>
    </citation>
    <scope>IDENTIFICATION</scope>
</reference>
<dbReference type="FunFam" id="3.30.2160.10:FF:000001">
    <property type="entry name" value="E3 ubiquitin-protein ligase NEDD4-like"/>
    <property type="match status" value="1"/>
</dbReference>
<dbReference type="UniPathway" id="UPA00143"/>
<dbReference type="AlphaFoldDB" id="A0A803VW10"/>
<dbReference type="GO" id="GO:0042802">
    <property type="term" value="F:identical protein binding"/>
    <property type="evidence" value="ECO:0007669"/>
    <property type="project" value="Ensembl"/>
</dbReference>
<dbReference type="SMART" id="SM00119">
    <property type="entry name" value="HECTc"/>
    <property type="match status" value="1"/>
</dbReference>
<dbReference type="PANTHER" id="PTHR11254:SF300">
    <property type="entry name" value="E3 UBIQUITIN-PROTEIN LIGASE SMURF2"/>
    <property type="match status" value="1"/>
</dbReference>
<dbReference type="GO" id="GO:0030514">
    <property type="term" value="P:negative regulation of BMP signaling pathway"/>
    <property type="evidence" value="ECO:0007669"/>
    <property type="project" value="TreeGrafter"/>
</dbReference>
<protein>
    <recommendedName>
        <fullName evidence="10">E3 ubiquitin-protein ligase SMURF2</fullName>
        <ecNumber evidence="5">2.3.2.26</ecNumber>
    </recommendedName>
    <alternativeName>
        <fullName evidence="11">HECT-type E3 ubiquitin transferase SMURF2</fullName>
    </alternativeName>
    <alternativeName>
        <fullName evidence="12">SMAD ubiquitination regulatory factor 2</fullName>
    </alternativeName>
    <alternativeName>
        <fullName evidence="13">SMAD-specific E3 ubiquitin-protein ligase 2</fullName>
    </alternativeName>
</protein>
<dbReference type="PROSITE" id="PS01159">
    <property type="entry name" value="WW_DOMAIN_1"/>
    <property type="match status" value="1"/>
</dbReference>
<dbReference type="PANTHER" id="PTHR11254">
    <property type="entry name" value="HECT DOMAIN UBIQUITIN-PROTEIN LIGASE"/>
    <property type="match status" value="1"/>
</dbReference>
<dbReference type="FunFam" id="2.20.70.10:FF:000017">
    <property type="entry name" value="E3 ubiquitin-protein ligase"/>
    <property type="match status" value="1"/>
</dbReference>
<dbReference type="Gene3D" id="2.60.40.150">
    <property type="entry name" value="C2 domain"/>
    <property type="match status" value="1"/>
</dbReference>
<feature type="domain" description="WW" evidence="17">
    <location>
        <begin position="232"/>
        <end position="265"/>
    </location>
</feature>
<dbReference type="GO" id="GO:0046332">
    <property type="term" value="F:SMAD binding"/>
    <property type="evidence" value="ECO:0007669"/>
    <property type="project" value="Ensembl"/>
</dbReference>
<reference evidence="19" key="3">
    <citation type="submission" date="2025-09" db="UniProtKB">
        <authorList>
            <consortium name="Ensembl"/>
        </authorList>
    </citation>
    <scope>IDENTIFICATION</scope>
</reference>
<name>A0A803VW10_FICAL</name>
<comment type="pathway">
    <text evidence="4">Protein modification; protein ubiquitination.</text>
</comment>
<organism evidence="19 20">
    <name type="scientific">Ficedula albicollis</name>
    <name type="common">Collared flycatcher</name>
    <name type="synonym">Muscicapa albicollis</name>
    <dbReference type="NCBI Taxonomy" id="59894"/>
    <lineage>
        <taxon>Eukaryota</taxon>
        <taxon>Metazoa</taxon>
        <taxon>Chordata</taxon>
        <taxon>Craniata</taxon>
        <taxon>Vertebrata</taxon>
        <taxon>Euteleostomi</taxon>
        <taxon>Archelosauria</taxon>
        <taxon>Archosauria</taxon>
        <taxon>Dinosauria</taxon>
        <taxon>Saurischia</taxon>
        <taxon>Theropoda</taxon>
        <taxon>Coelurosauria</taxon>
        <taxon>Aves</taxon>
        <taxon>Neognathae</taxon>
        <taxon>Neoaves</taxon>
        <taxon>Telluraves</taxon>
        <taxon>Australaves</taxon>
        <taxon>Passeriformes</taxon>
        <taxon>Muscicapidae</taxon>
        <taxon>Ficedula</taxon>
    </lineage>
</organism>
<keyword evidence="16" id="KW-0732">Signal</keyword>
<dbReference type="Gene3D" id="3.30.2160.10">
    <property type="entry name" value="Hect, E3 ligase catalytic domain"/>
    <property type="match status" value="1"/>
</dbReference>
<keyword evidence="20" id="KW-1185">Reference proteome</keyword>
<evidence type="ECO:0000256" key="5">
    <source>
        <dbReference type="ARBA" id="ARBA00012485"/>
    </source>
</evidence>
<dbReference type="GO" id="GO:0005737">
    <property type="term" value="C:cytoplasm"/>
    <property type="evidence" value="ECO:0007669"/>
    <property type="project" value="TreeGrafter"/>
</dbReference>
<evidence type="ECO:0000259" key="17">
    <source>
        <dbReference type="PROSITE" id="PS50020"/>
    </source>
</evidence>
<dbReference type="GO" id="GO:0160020">
    <property type="term" value="P:positive regulation of ferroptosis"/>
    <property type="evidence" value="ECO:0007669"/>
    <property type="project" value="Ensembl"/>
</dbReference>
<feature type="domain" description="HECT" evidence="18">
    <location>
        <begin position="400"/>
        <end position="708"/>
    </location>
</feature>
<comment type="subcellular location">
    <subcellularLocation>
        <location evidence="3">Membrane raft</location>
    </subcellularLocation>
    <subcellularLocation>
        <location evidence="2">Nucleus</location>
    </subcellularLocation>
</comment>
<dbReference type="FunFam" id="2.20.70.10:FF:000047">
    <property type="entry name" value="E3 ubiquitin-protein ligase"/>
    <property type="match status" value="1"/>
</dbReference>
<evidence type="ECO:0000256" key="16">
    <source>
        <dbReference type="SAM" id="SignalP"/>
    </source>
</evidence>
<proteinExistence type="predicted"/>
<dbReference type="GO" id="GO:0045121">
    <property type="term" value="C:membrane raft"/>
    <property type="evidence" value="ECO:0007669"/>
    <property type="project" value="UniProtKB-SubCell"/>
</dbReference>
<evidence type="ECO:0000313" key="20">
    <source>
        <dbReference type="Proteomes" id="UP000016665"/>
    </source>
</evidence>
<reference evidence="19 20" key="1">
    <citation type="journal article" date="2012" name="Nature">
        <title>The genomic landscape of species divergence in Ficedula flycatchers.</title>
        <authorList>
            <person name="Ellegren H."/>
            <person name="Smeds L."/>
            <person name="Burri R."/>
            <person name="Olason P.I."/>
            <person name="Backstrom N."/>
            <person name="Kawakami T."/>
            <person name="Kunstner A."/>
            <person name="Makinen H."/>
            <person name="Nadachowska-Brzyska K."/>
            <person name="Qvarnstrom A."/>
            <person name="Uebbing S."/>
            <person name="Wolf J.B."/>
        </authorList>
    </citation>
    <scope>NUCLEOTIDE SEQUENCE [LARGE SCALE GENOMIC DNA]</scope>
</reference>
<evidence type="ECO:0000259" key="18">
    <source>
        <dbReference type="PROSITE" id="PS50237"/>
    </source>
</evidence>
<gene>
    <name evidence="19" type="primary">SMURF2</name>
</gene>
<accession>A0A803VW10</accession>
<dbReference type="GO" id="GO:0061630">
    <property type="term" value="F:ubiquitin protein ligase activity"/>
    <property type="evidence" value="ECO:0007669"/>
    <property type="project" value="UniProtKB-EC"/>
</dbReference>
<dbReference type="GO" id="GO:0000151">
    <property type="term" value="C:ubiquitin ligase complex"/>
    <property type="evidence" value="ECO:0007669"/>
    <property type="project" value="Ensembl"/>
</dbReference>
<dbReference type="InterPro" id="IPR024928">
    <property type="entry name" value="E3_ub_ligase_SMURF1"/>
</dbReference>
<keyword evidence="9" id="KW-0539">Nucleus</keyword>
<sequence length="708" mass="80640">LSQPPGARGAAAVGWLDDLLSLAIAVISDASSKCSVSATDSTVCSTFFRYIGKSDSITISVWNHKKIHKKQGAGFLGCVRLLSNAINRLKDTGYQRLDLCKLGPNDNDTVRGQIVVSLQSRDRIGTGGQVVDCSRLFDNDLPDGWEERRTASGRIQYLNHITRTTQWERPTRPASEYSSPGRPLSCFVDENTPISGTNGASCGQADPRLAERRVRSQRHRNYMSRTHLHTPPDLPEGYEQRTTQQGQVYFLHTQTGVSTWHDPRVPRDLSNINCEELGPLPPGWEIRNTATGRVYFVDHNNRTTQFTDPRLSANLHLVLNRQNQLKDQQQQQQQQVVSLCQLPDEAECLTVPRYKRDLVQKLKILRQELSQQQPQAGHCRIEVSREEIFEESYRQVMKMRPKDLWKRLMIKFRGEEGLDYGGVASPANHPCALNPELEHLSYFHFVGRIMGMAVFHGHYIDGGFTLPFYKQLLGKPITLDDMELVDPDLHNSLVWILENDITGVLDHTFCVEHNAYGEIIQHELKPNGKSIPVTEENKKEYVRLYVNWRFLRGIEAQFLALQKGFNEVIPQHLLKTFDEKELELIICGLGKIDVNDWKANTRLKHCTPDSNIVKWFWKAVELFDEERRARLLQFVTGSSRVPLQGFKALQGAAGPRLFTIHQIDASTNNLPKAHTCFNRIDIPAYESYEKLYEKLLTAIEETCGFAVE</sequence>